<gene>
    <name evidence="2" type="ORF">FGM00_06670</name>
</gene>
<dbReference type="KEGG" id="asag:FGM00_06670"/>
<evidence type="ECO:0000313" key="3">
    <source>
        <dbReference type="Proteomes" id="UP000310017"/>
    </source>
</evidence>
<evidence type="ECO:0000259" key="1">
    <source>
        <dbReference type="Pfam" id="PF12867"/>
    </source>
</evidence>
<dbReference type="EMBL" id="CP040710">
    <property type="protein sequence ID" value="QCW99796.1"/>
    <property type="molecule type" value="Genomic_DNA"/>
</dbReference>
<keyword evidence="3" id="KW-1185">Reference proteome</keyword>
<dbReference type="Gene3D" id="1.20.120.450">
    <property type="entry name" value="dinb family like domain"/>
    <property type="match status" value="1"/>
</dbReference>
<feature type="domain" description="DinB-like" evidence="1">
    <location>
        <begin position="34"/>
        <end position="165"/>
    </location>
</feature>
<evidence type="ECO:0000313" key="2">
    <source>
        <dbReference type="EMBL" id="QCW99796.1"/>
    </source>
</evidence>
<accession>A0A5B7SMQ9</accession>
<organism evidence="2 3">
    <name type="scientific">Aggregatimonas sangjinii</name>
    <dbReference type="NCBI Taxonomy" id="2583587"/>
    <lineage>
        <taxon>Bacteria</taxon>
        <taxon>Pseudomonadati</taxon>
        <taxon>Bacteroidota</taxon>
        <taxon>Flavobacteriia</taxon>
        <taxon>Flavobacteriales</taxon>
        <taxon>Flavobacteriaceae</taxon>
        <taxon>Aggregatimonas</taxon>
    </lineage>
</organism>
<dbReference type="AlphaFoldDB" id="A0A5B7SMQ9"/>
<dbReference type="InterPro" id="IPR024775">
    <property type="entry name" value="DinB-like"/>
</dbReference>
<proteinExistence type="predicted"/>
<sequence length="171" mass="19675">MKPSALQSNDYNPYYQTYINKLGDSDLLETMSKQLKNFPKFIASIPSDKWDYAYGEDKWTVAEALLHIIDTERIFQYRALRFARNDDSHLPGFDQDLYVPNSNANARTPESIIEEYEAVRRSSLALFSSFDEATLKRKGTASGSQMSVAALGFLSLGHQRHHRDVIRERYL</sequence>
<name>A0A5B7SMQ9_9FLAO</name>
<dbReference type="SUPFAM" id="SSF109854">
    <property type="entry name" value="DinB/YfiT-like putative metalloenzymes"/>
    <property type="match status" value="1"/>
</dbReference>
<dbReference type="InterPro" id="IPR034660">
    <property type="entry name" value="DinB/YfiT-like"/>
</dbReference>
<dbReference type="Pfam" id="PF12867">
    <property type="entry name" value="DinB_2"/>
    <property type="match status" value="1"/>
</dbReference>
<dbReference type="OrthoDB" id="9793216at2"/>
<reference evidence="2 3" key="1">
    <citation type="submission" date="2019-05" db="EMBL/GenBank/DDBJ databases">
        <title>Genome sequencing of F202Z8.</title>
        <authorList>
            <person name="Kwon Y.M."/>
        </authorList>
    </citation>
    <scope>NUCLEOTIDE SEQUENCE [LARGE SCALE GENOMIC DNA]</scope>
    <source>
        <strain evidence="2 3">F202Z8</strain>
    </source>
</reference>
<protein>
    <submittedName>
        <fullName evidence="2">DinB family protein</fullName>
    </submittedName>
</protein>
<dbReference type="Proteomes" id="UP000310017">
    <property type="component" value="Chromosome"/>
</dbReference>
<dbReference type="RefSeq" id="WP_138852148.1">
    <property type="nucleotide sequence ID" value="NZ_CP040710.1"/>
</dbReference>